<dbReference type="EMBL" id="GECU01005426">
    <property type="protein sequence ID" value="JAT02281.1"/>
    <property type="molecule type" value="Transcribed_RNA"/>
</dbReference>
<sequence>KMLLPYVRTHEQEKFGLNQNCKSQKWLYIKIFKYNCLVSIDNLEFNVWACYLNTNDRTNEEEMQGECESSMRHMNSPKYSTYLEKINKKFLSYYKFFKQLTNIPKSCSLDWTPVLRQV</sequence>
<reference evidence="1" key="1">
    <citation type="submission" date="2015-11" db="EMBL/GenBank/DDBJ databases">
        <title>De novo transcriptome assembly of four potential Pierce s Disease insect vectors from Arizona vineyards.</title>
        <authorList>
            <person name="Tassone E.E."/>
        </authorList>
    </citation>
    <scope>NUCLEOTIDE SEQUENCE</scope>
</reference>
<name>A0A1B6JSS8_9HEMI</name>
<accession>A0A1B6JSS8</accession>
<evidence type="ECO:0000313" key="1">
    <source>
        <dbReference type="EMBL" id="JAT02281.1"/>
    </source>
</evidence>
<protein>
    <submittedName>
        <fullName evidence="1">Uncharacterized protein</fullName>
    </submittedName>
</protein>
<proteinExistence type="predicted"/>
<gene>
    <name evidence="1" type="ORF">g.56046</name>
</gene>
<organism evidence="1">
    <name type="scientific">Homalodisca liturata</name>
    <dbReference type="NCBI Taxonomy" id="320908"/>
    <lineage>
        <taxon>Eukaryota</taxon>
        <taxon>Metazoa</taxon>
        <taxon>Ecdysozoa</taxon>
        <taxon>Arthropoda</taxon>
        <taxon>Hexapoda</taxon>
        <taxon>Insecta</taxon>
        <taxon>Pterygota</taxon>
        <taxon>Neoptera</taxon>
        <taxon>Paraneoptera</taxon>
        <taxon>Hemiptera</taxon>
        <taxon>Auchenorrhyncha</taxon>
        <taxon>Membracoidea</taxon>
        <taxon>Cicadellidae</taxon>
        <taxon>Cicadellinae</taxon>
        <taxon>Proconiini</taxon>
        <taxon>Homalodisca</taxon>
    </lineage>
</organism>
<dbReference type="AlphaFoldDB" id="A0A1B6JSS8"/>
<feature type="non-terminal residue" evidence="1">
    <location>
        <position position="1"/>
    </location>
</feature>
<feature type="non-terminal residue" evidence="1">
    <location>
        <position position="118"/>
    </location>
</feature>